<reference evidence="2 3" key="1">
    <citation type="submission" date="2014-04" db="EMBL/GenBank/DDBJ databases">
        <authorList>
            <consortium name="DOE Joint Genome Institute"/>
            <person name="Kuo A."/>
            <person name="Girlanda M."/>
            <person name="Perotto S."/>
            <person name="Kohler A."/>
            <person name="Nagy L.G."/>
            <person name="Floudas D."/>
            <person name="Copeland A."/>
            <person name="Barry K.W."/>
            <person name="Cichocki N."/>
            <person name="Veneault-Fourrey C."/>
            <person name="LaButti K."/>
            <person name="Lindquist E.A."/>
            <person name="Lipzen A."/>
            <person name="Lundell T."/>
            <person name="Morin E."/>
            <person name="Murat C."/>
            <person name="Sun H."/>
            <person name="Tunlid A."/>
            <person name="Henrissat B."/>
            <person name="Grigoriev I.V."/>
            <person name="Hibbett D.S."/>
            <person name="Martin F."/>
            <person name="Nordberg H.P."/>
            <person name="Cantor M.N."/>
            <person name="Hua S.X."/>
        </authorList>
    </citation>
    <scope>NUCLEOTIDE SEQUENCE [LARGE SCALE GENOMIC DNA]</scope>
    <source>
        <strain evidence="2 3">MUT 4182</strain>
    </source>
</reference>
<evidence type="ECO:0000313" key="3">
    <source>
        <dbReference type="Proteomes" id="UP000054248"/>
    </source>
</evidence>
<feature type="non-terminal residue" evidence="2">
    <location>
        <position position="54"/>
    </location>
</feature>
<dbReference type="Proteomes" id="UP000054248">
    <property type="component" value="Unassembled WGS sequence"/>
</dbReference>
<feature type="chain" id="PRO_5002168399" evidence="1">
    <location>
        <begin position="19"/>
        <end position="54"/>
    </location>
</feature>
<evidence type="ECO:0000313" key="2">
    <source>
        <dbReference type="EMBL" id="KIO23919.1"/>
    </source>
</evidence>
<feature type="signal peptide" evidence="1">
    <location>
        <begin position="1"/>
        <end position="18"/>
    </location>
</feature>
<organism evidence="2 3">
    <name type="scientific">Tulasnella calospora MUT 4182</name>
    <dbReference type="NCBI Taxonomy" id="1051891"/>
    <lineage>
        <taxon>Eukaryota</taxon>
        <taxon>Fungi</taxon>
        <taxon>Dikarya</taxon>
        <taxon>Basidiomycota</taxon>
        <taxon>Agaricomycotina</taxon>
        <taxon>Agaricomycetes</taxon>
        <taxon>Cantharellales</taxon>
        <taxon>Tulasnellaceae</taxon>
        <taxon>Tulasnella</taxon>
    </lineage>
</organism>
<evidence type="ECO:0000256" key="1">
    <source>
        <dbReference type="SAM" id="SignalP"/>
    </source>
</evidence>
<gene>
    <name evidence="2" type="ORF">M407DRAFT_244607</name>
</gene>
<dbReference type="EMBL" id="KN823072">
    <property type="protein sequence ID" value="KIO23919.1"/>
    <property type="molecule type" value="Genomic_DNA"/>
</dbReference>
<dbReference type="AlphaFoldDB" id="A0A0C3QFC5"/>
<accession>A0A0C3QFC5</accession>
<protein>
    <submittedName>
        <fullName evidence="2">Uncharacterized protein</fullName>
    </submittedName>
</protein>
<dbReference type="HOGENOM" id="CLU_3093288_0_0_1"/>
<proteinExistence type="predicted"/>
<name>A0A0C3QFC5_9AGAM</name>
<keyword evidence="3" id="KW-1185">Reference proteome</keyword>
<reference evidence="3" key="2">
    <citation type="submission" date="2015-01" db="EMBL/GenBank/DDBJ databases">
        <title>Evolutionary Origins and Diversification of the Mycorrhizal Mutualists.</title>
        <authorList>
            <consortium name="DOE Joint Genome Institute"/>
            <consortium name="Mycorrhizal Genomics Consortium"/>
            <person name="Kohler A."/>
            <person name="Kuo A."/>
            <person name="Nagy L.G."/>
            <person name="Floudas D."/>
            <person name="Copeland A."/>
            <person name="Barry K.W."/>
            <person name="Cichocki N."/>
            <person name="Veneault-Fourrey C."/>
            <person name="LaButti K."/>
            <person name="Lindquist E.A."/>
            <person name="Lipzen A."/>
            <person name="Lundell T."/>
            <person name="Morin E."/>
            <person name="Murat C."/>
            <person name="Riley R."/>
            <person name="Ohm R."/>
            <person name="Sun H."/>
            <person name="Tunlid A."/>
            <person name="Henrissat B."/>
            <person name="Grigoriev I.V."/>
            <person name="Hibbett D.S."/>
            <person name="Martin F."/>
        </authorList>
    </citation>
    <scope>NUCLEOTIDE SEQUENCE [LARGE SCALE GENOMIC DNA]</scope>
    <source>
        <strain evidence="3">MUT 4182</strain>
    </source>
</reference>
<sequence length="54" mass="5602">MRFTYLLSFALSALVVSALPVAIPDDIVPVTDTTTDGSDVSVAVAPGNIAKPWV</sequence>
<keyword evidence="1" id="KW-0732">Signal</keyword>